<gene>
    <name evidence="19" type="primary">murB</name>
    <name evidence="21" type="ORF">SAMN04487894_10210</name>
</gene>
<feature type="domain" description="FAD-binding PCMH-type" evidence="20">
    <location>
        <begin position="23"/>
        <end position="194"/>
    </location>
</feature>
<dbReference type="GO" id="GO:0071949">
    <property type="term" value="F:FAD binding"/>
    <property type="evidence" value="ECO:0007669"/>
    <property type="project" value="InterPro"/>
</dbReference>
<evidence type="ECO:0000256" key="10">
    <source>
        <dbReference type="ARBA" id="ARBA00022827"/>
    </source>
</evidence>
<evidence type="ECO:0000256" key="2">
    <source>
        <dbReference type="ARBA" id="ARBA00003921"/>
    </source>
</evidence>
<name>A0A1G6KKU8_NIADE</name>
<dbReference type="NCBIfam" id="TIGR00179">
    <property type="entry name" value="murB"/>
    <property type="match status" value="1"/>
</dbReference>
<dbReference type="Gene3D" id="3.30.43.10">
    <property type="entry name" value="Uridine Diphospho-n-acetylenolpyruvylglucosamine Reductase, domain 2"/>
    <property type="match status" value="1"/>
</dbReference>
<keyword evidence="14 19" id="KW-0560">Oxidoreductase</keyword>
<dbReference type="InterPro" id="IPR011601">
    <property type="entry name" value="MurB_C"/>
</dbReference>
<comment type="catalytic activity">
    <reaction evidence="18 19">
        <text>UDP-N-acetyl-alpha-D-muramate + NADP(+) = UDP-N-acetyl-3-O-(1-carboxyvinyl)-alpha-D-glucosamine + NADPH + H(+)</text>
        <dbReference type="Rhea" id="RHEA:12248"/>
        <dbReference type="ChEBI" id="CHEBI:15378"/>
        <dbReference type="ChEBI" id="CHEBI:57783"/>
        <dbReference type="ChEBI" id="CHEBI:58349"/>
        <dbReference type="ChEBI" id="CHEBI:68483"/>
        <dbReference type="ChEBI" id="CHEBI:70757"/>
        <dbReference type="EC" id="1.3.1.98"/>
    </reaction>
</comment>
<evidence type="ECO:0000256" key="3">
    <source>
        <dbReference type="ARBA" id="ARBA00004496"/>
    </source>
</evidence>
<evidence type="ECO:0000256" key="1">
    <source>
        <dbReference type="ARBA" id="ARBA00001974"/>
    </source>
</evidence>
<dbReference type="InterPro" id="IPR016167">
    <property type="entry name" value="FAD-bd_PCMH_sub1"/>
</dbReference>
<dbReference type="GO" id="GO:0051301">
    <property type="term" value="P:cell division"/>
    <property type="evidence" value="ECO:0007669"/>
    <property type="project" value="UniProtKB-KW"/>
</dbReference>
<protein>
    <recommendedName>
        <fullName evidence="6 19">UDP-N-acetylenolpyruvoylglucosamine reductase</fullName>
        <ecNumber evidence="5 19">1.3.1.98</ecNumber>
    </recommendedName>
    <alternativeName>
        <fullName evidence="17 19">UDP-N-acetylmuramate dehydrogenase</fullName>
    </alternativeName>
</protein>
<keyword evidence="15 19" id="KW-0131">Cell cycle</keyword>
<dbReference type="Gene3D" id="3.90.78.10">
    <property type="entry name" value="UDP-N-acetylenolpyruvoylglucosamine reductase, C-terminal domain"/>
    <property type="match status" value="1"/>
</dbReference>
<comment type="pathway">
    <text evidence="4 19">Cell wall biogenesis; peptidoglycan biosynthesis.</text>
</comment>
<evidence type="ECO:0000256" key="14">
    <source>
        <dbReference type="ARBA" id="ARBA00023002"/>
    </source>
</evidence>
<evidence type="ECO:0000313" key="21">
    <source>
        <dbReference type="EMBL" id="SDC31458.1"/>
    </source>
</evidence>
<keyword evidence="11 19" id="KW-0521">NADP</keyword>
<dbReference type="Pfam" id="PF02873">
    <property type="entry name" value="MurB_C"/>
    <property type="match status" value="1"/>
</dbReference>
<dbReference type="GO" id="GO:0008360">
    <property type="term" value="P:regulation of cell shape"/>
    <property type="evidence" value="ECO:0007669"/>
    <property type="project" value="UniProtKB-KW"/>
</dbReference>
<evidence type="ECO:0000256" key="11">
    <source>
        <dbReference type="ARBA" id="ARBA00022857"/>
    </source>
</evidence>
<evidence type="ECO:0000256" key="19">
    <source>
        <dbReference type="HAMAP-Rule" id="MF_00037"/>
    </source>
</evidence>
<dbReference type="STRING" id="1285928.SAMN04487894_10210"/>
<dbReference type="SUPFAM" id="SSF56176">
    <property type="entry name" value="FAD-binding/transporter-associated domain-like"/>
    <property type="match status" value="1"/>
</dbReference>
<evidence type="ECO:0000256" key="16">
    <source>
        <dbReference type="ARBA" id="ARBA00023316"/>
    </source>
</evidence>
<comment type="similarity">
    <text evidence="19">Belongs to the MurB family.</text>
</comment>
<dbReference type="EMBL" id="FMZO01000002">
    <property type="protein sequence ID" value="SDC31458.1"/>
    <property type="molecule type" value="Genomic_DNA"/>
</dbReference>
<keyword evidence="10 19" id="KW-0274">FAD</keyword>
<comment type="cofactor">
    <cofactor evidence="1 19">
        <name>FAD</name>
        <dbReference type="ChEBI" id="CHEBI:57692"/>
    </cofactor>
</comment>
<sequence>MQYFKAMEILDHISLKPCNSFGIDARARHFAKITSVAELQEALEWAQKAAMPTLVIGGGSNILLREDYNGLVIKNELLGYEVLGTDEDFVYVKVNAGEVWHRFVLHCLEHAYAGVENLALIPGCVGASPMQNIGAYGVEIRDVFHELTALHRYEGYQRTFTNEDCAFGYRESVFKHVYKDQFVITDVTYRLRKKPVYHIEYGAIRQELERQHVSELSIQAIARAVIHIRSSKLPDPAEIGNAGSFFKNPSVDPAKYESLKKEFPELVAYENEDGTVKLAAGWLIEHAGLKGYRKGDAGVHEKQALVLVNYGNATGSEILQVCDLVMDTVFKKYGVTLHPEVNIL</sequence>
<dbReference type="PANTHER" id="PTHR21071">
    <property type="entry name" value="UDP-N-ACETYLENOLPYRUVOYLGLUCOSAMINE REDUCTASE"/>
    <property type="match status" value="1"/>
</dbReference>
<dbReference type="Proteomes" id="UP000198757">
    <property type="component" value="Unassembled WGS sequence"/>
</dbReference>
<evidence type="ECO:0000256" key="7">
    <source>
        <dbReference type="ARBA" id="ARBA00022490"/>
    </source>
</evidence>
<keyword evidence="7 19" id="KW-0963">Cytoplasm</keyword>
<evidence type="ECO:0000256" key="9">
    <source>
        <dbReference type="ARBA" id="ARBA00022630"/>
    </source>
</evidence>
<comment type="subcellular location">
    <subcellularLocation>
        <location evidence="3 19">Cytoplasm</location>
    </subcellularLocation>
</comment>
<organism evidence="21 22">
    <name type="scientific">Niabella drilacis (strain DSM 25811 / CCM 8410 / CCUG 62505 / LMG 26954 / E90)</name>
    <dbReference type="NCBI Taxonomy" id="1285928"/>
    <lineage>
        <taxon>Bacteria</taxon>
        <taxon>Pseudomonadati</taxon>
        <taxon>Bacteroidota</taxon>
        <taxon>Chitinophagia</taxon>
        <taxon>Chitinophagales</taxon>
        <taxon>Chitinophagaceae</taxon>
        <taxon>Niabella</taxon>
    </lineage>
</organism>
<dbReference type="HAMAP" id="MF_00037">
    <property type="entry name" value="MurB"/>
    <property type="match status" value="1"/>
</dbReference>
<dbReference type="InterPro" id="IPR003170">
    <property type="entry name" value="MurB"/>
</dbReference>
<proteinExistence type="inferred from homology"/>
<dbReference type="NCBIfam" id="NF000755">
    <property type="entry name" value="PRK00046.1"/>
    <property type="match status" value="1"/>
</dbReference>
<dbReference type="SUPFAM" id="SSF56194">
    <property type="entry name" value="Uridine diphospho-N-Acetylenolpyruvylglucosamine reductase, MurB, C-terminal domain"/>
    <property type="match status" value="1"/>
</dbReference>
<evidence type="ECO:0000256" key="12">
    <source>
        <dbReference type="ARBA" id="ARBA00022960"/>
    </source>
</evidence>
<keyword evidence="22" id="KW-1185">Reference proteome</keyword>
<dbReference type="PROSITE" id="PS51387">
    <property type="entry name" value="FAD_PCMH"/>
    <property type="match status" value="1"/>
</dbReference>
<dbReference type="EC" id="1.3.1.98" evidence="5 19"/>
<keyword evidence="12 19" id="KW-0133">Cell shape</keyword>
<dbReference type="UniPathway" id="UPA00219"/>
<evidence type="ECO:0000313" key="22">
    <source>
        <dbReference type="Proteomes" id="UP000198757"/>
    </source>
</evidence>
<evidence type="ECO:0000256" key="4">
    <source>
        <dbReference type="ARBA" id="ARBA00004752"/>
    </source>
</evidence>
<keyword evidence="8 19" id="KW-0132">Cell division</keyword>
<reference evidence="22" key="1">
    <citation type="submission" date="2016-10" db="EMBL/GenBank/DDBJ databases">
        <authorList>
            <person name="Varghese N."/>
            <person name="Submissions S."/>
        </authorList>
    </citation>
    <scope>NUCLEOTIDE SEQUENCE [LARGE SCALE GENOMIC DNA]</scope>
    <source>
        <strain evidence="22">DSM 25811 / CCM 8410 / LMG 26954 / E90</strain>
    </source>
</reference>
<dbReference type="InterPro" id="IPR016169">
    <property type="entry name" value="FAD-bd_PCMH_sub2"/>
</dbReference>
<keyword evidence="13 19" id="KW-0573">Peptidoglycan synthesis</keyword>
<dbReference type="Pfam" id="PF01565">
    <property type="entry name" value="FAD_binding_4"/>
    <property type="match status" value="1"/>
</dbReference>
<evidence type="ECO:0000256" key="6">
    <source>
        <dbReference type="ARBA" id="ARBA00015188"/>
    </source>
</evidence>
<accession>A0A1G6KKU8</accession>
<dbReference type="InterPro" id="IPR036318">
    <property type="entry name" value="FAD-bd_PCMH-like_sf"/>
</dbReference>
<dbReference type="InterPro" id="IPR016166">
    <property type="entry name" value="FAD-bd_PCMH"/>
</dbReference>
<evidence type="ECO:0000256" key="8">
    <source>
        <dbReference type="ARBA" id="ARBA00022618"/>
    </source>
</evidence>
<keyword evidence="16 19" id="KW-0961">Cell wall biogenesis/degradation</keyword>
<comment type="function">
    <text evidence="2 19">Cell wall formation.</text>
</comment>
<evidence type="ECO:0000256" key="15">
    <source>
        <dbReference type="ARBA" id="ARBA00023306"/>
    </source>
</evidence>
<dbReference type="GO" id="GO:0071555">
    <property type="term" value="P:cell wall organization"/>
    <property type="evidence" value="ECO:0007669"/>
    <property type="project" value="UniProtKB-KW"/>
</dbReference>
<dbReference type="GO" id="GO:0008762">
    <property type="term" value="F:UDP-N-acetylmuramate dehydrogenase activity"/>
    <property type="evidence" value="ECO:0007669"/>
    <property type="project" value="UniProtKB-UniRule"/>
</dbReference>
<evidence type="ECO:0000256" key="18">
    <source>
        <dbReference type="ARBA" id="ARBA00048914"/>
    </source>
</evidence>
<evidence type="ECO:0000256" key="17">
    <source>
        <dbReference type="ARBA" id="ARBA00031026"/>
    </source>
</evidence>
<evidence type="ECO:0000256" key="5">
    <source>
        <dbReference type="ARBA" id="ARBA00012518"/>
    </source>
</evidence>
<evidence type="ECO:0000256" key="13">
    <source>
        <dbReference type="ARBA" id="ARBA00022984"/>
    </source>
</evidence>
<keyword evidence="9 19" id="KW-0285">Flavoprotein</keyword>
<dbReference type="InterPro" id="IPR036635">
    <property type="entry name" value="MurB_C_sf"/>
</dbReference>
<feature type="active site" description="Proton donor" evidence="19">
    <location>
        <position position="244"/>
    </location>
</feature>
<feature type="active site" evidence="19">
    <location>
        <position position="340"/>
    </location>
</feature>
<feature type="active site" evidence="19">
    <location>
        <position position="170"/>
    </location>
</feature>
<dbReference type="GO" id="GO:0009252">
    <property type="term" value="P:peptidoglycan biosynthetic process"/>
    <property type="evidence" value="ECO:0007669"/>
    <property type="project" value="UniProtKB-UniRule"/>
</dbReference>
<dbReference type="AlphaFoldDB" id="A0A1G6KKU8"/>
<dbReference type="NCBIfam" id="NF010478">
    <property type="entry name" value="PRK13903.1"/>
    <property type="match status" value="1"/>
</dbReference>
<dbReference type="PANTHER" id="PTHR21071:SF4">
    <property type="entry name" value="UDP-N-ACETYLENOLPYRUVOYLGLUCOSAMINE REDUCTASE"/>
    <property type="match status" value="1"/>
</dbReference>
<dbReference type="InterPro" id="IPR006094">
    <property type="entry name" value="Oxid_FAD_bind_N"/>
</dbReference>
<dbReference type="Gene3D" id="3.30.465.10">
    <property type="match status" value="1"/>
</dbReference>
<dbReference type="GO" id="GO:0005829">
    <property type="term" value="C:cytosol"/>
    <property type="evidence" value="ECO:0007669"/>
    <property type="project" value="TreeGrafter"/>
</dbReference>
<evidence type="ECO:0000259" key="20">
    <source>
        <dbReference type="PROSITE" id="PS51387"/>
    </source>
</evidence>